<dbReference type="Gene3D" id="3.30.160.60">
    <property type="entry name" value="Classic Zinc Finger"/>
    <property type="match status" value="1"/>
</dbReference>
<evidence type="ECO:0000259" key="7">
    <source>
        <dbReference type="PROSITE" id="PS50089"/>
    </source>
</evidence>
<dbReference type="GO" id="GO:0030544">
    <property type="term" value="F:Hsp70 protein binding"/>
    <property type="evidence" value="ECO:0007669"/>
    <property type="project" value="InterPro"/>
</dbReference>
<dbReference type="PROSITE" id="PS50119">
    <property type="entry name" value="ZF_BBOX"/>
    <property type="match status" value="1"/>
</dbReference>
<dbReference type="GO" id="GO:0048471">
    <property type="term" value="C:perinuclear region of cytoplasm"/>
    <property type="evidence" value="ECO:0007669"/>
    <property type="project" value="TreeGrafter"/>
</dbReference>
<feature type="region of interest" description="Disordered" evidence="6">
    <location>
        <begin position="645"/>
        <end position="665"/>
    </location>
</feature>
<dbReference type="GO" id="GO:0008270">
    <property type="term" value="F:zinc ion binding"/>
    <property type="evidence" value="ECO:0007669"/>
    <property type="project" value="UniProtKB-KW"/>
</dbReference>
<comment type="caution">
    <text evidence="9">The sequence shown here is derived from an EMBL/GenBank/DDBJ whole genome shotgun (WGS) entry which is preliminary data.</text>
</comment>
<dbReference type="EMBL" id="JAWDGP010006665">
    <property type="protein sequence ID" value="KAK3737130.1"/>
    <property type="molecule type" value="Genomic_DNA"/>
</dbReference>
<accession>A0AAE0Y8S6</accession>
<dbReference type="PANTHER" id="PTHR22635">
    <property type="entry name" value="RING FINGER PROTEIN 207"/>
    <property type="match status" value="1"/>
</dbReference>
<dbReference type="Pfam" id="PF00643">
    <property type="entry name" value="zf-B_box"/>
    <property type="match status" value="1"/>
</dbReference>
<keyword evidence="4" id="KW-0862">Zinc</keyword>
<keyword evidence="3 5" id="KW-0863">Zinc-finger</keyword>
<dbReference type="SUPFAM" id="SSF57850">
    <property type="entry name" value="RING/U-box"/>
    <property type="match status" value="1"/>
</dbReference>
<feature type="region of interest" description="Disordered" evidence="6">
    <location>
        <begin position="885"/>
        <end position="905"/>
    </location>
</feature>
<dbReference type="InterPro" id="IPR001841">
    <property type="entry name" value="Znf_RING"/>
</dbReference>
<evidence type="ECO:0000256" key="2">
    <source>
        <dbReference type="ARBA" id="ARBA00022723"/>
    </source>
</evidence>
<evidence type="ECO:0000256" key="1">
    <source>
        <dbReference type="ARBA" id="ARBA00021526"/>
    </source>
</evidence>
<evidence type="ECO:0000256" key="4">
    <source>
        <dbReference type="ARBA" id="ARBA00022833"/>
    </source>
</evidence>
<dbReference type="PROSITE" id="PS00518">
    <property type="entry name" value="ZF_RING_1"/>
    <property type="match status" value="1"/>
</dbReference>
<evidence type="ECO:0000313" key="10">
    <source>
        <dbReference type="Proteomes" id="UP001283361"/>
    </source>
</evidence>
<dbReference type="GO" id="GO:0044325">
    <property type="term" value="F:transmembrane transporter binding"/>
    <property type="evidence" value="ECO:0007669"/>
    <property type="project" value="TreeGrafter"/>
</dbReference>
<evidence type="ECO:0000313" key="9">
    <source>
        <dbReference type="EMBL" id="KAK3737130.1"/>
    </source>
</evidence>
<feature type="domain" description="RING-type" evidence="7">
    <location>
        <begin position="26"/>
        <end position="65"/>
    </location>
</feature>
<dbReference type="Proteomes" id="UP001283361">
    <property type="component" value="Unassembled WGS sequence"/>
</dbReference>
<dbReference type="InterPro" id="IPR013083">
    <property type="entry name" value="Znf_RING/FYVE/PHD"/>
</dbReference>
<sequence length="905" mass="101104">MSGDIFQPMETQDDPDHPATRNPLLCYLCNEPYEEPCLLGCFHSFCARCLRGRSFEGKMVCPLCSYSHTLKDGSSLPPVDLLLKFMVEASSEEKAQCANCDSSFVQMFFCNTCMQPLCSQCREETHRAKMFASHDMVLLTKRAREVHKKCKIHEEPYIMFSSEKKIMLCINCFRDMRIESRGHCLDLETAYKQSCKKLDLKVQAFRELQNSVREGILLFRGLVEEIKTNADKERNSIIDLHADLIKRLDETRLILLQKVDSQYTEKENTFRSQLKALSALVPTLHTHLVISSAFSGSANKFEFLDLSYVLMDRLKSIVQKQHPLHATLSGQIDSGYKTEYFKSIEPLLYVPTQRPTLNTPACAGSGVAAVSTGTSCPGSPVISKITPTHIRRSNGLNGAKVKFIDAKGQFAEHCKEFENAHRDLLHRFDQMKSQCQELQRDLTMRRCLAKKDEVLKLGDKIEGVQSNLDKHYSILENKLPLLEKHWEESLDRIVNEQDLYQAQLQDVMRLKQESQHLRVITSQLVSFVSSIAAVTERLAPKLGQRSQICDQENQLASLLDEINAVQPDSQLRVDAIRGAEEERLTQIANRTNPLDDELIKTKGLLRCPSLRSMKGERRKSKQDKEIVSGISASDKETLTAAVDQSSMLSNDSQASSTSHLSGSISDDVSSPAIASAVFCSQDKTIVINTAEKQNVNFDSINNKAVDVLPSPLMPSNQCDAKTASGVEASIEIQPGIKTASLLNGPILKSDDFLASVNHAGSATTFLRNQEKSPVSNSFLPKHEEGGVISKDREPAIGSYVSLAAYAEFTSKYINDSNAHAAATGSSYRCSRNDIPHNSSQHLEQNVESDMKGTFRDAKRFLRDEREKNVTGVEARKELLKDVENFKKKESLSSPRKLPNSSGDGS</sequence>
<organism evidence="9 10">
    <name type="scientific">Elysia crispata</name>
    <name type="common">lettuce slug</name>
    <dbReference type="NCBI Taxonomy" id="231223"/>
    <lineage>
        <taxon>Eukaryota</taxon>
        <taxon>Metazoa</taxon>
        <taxon>Spiralia</taxon>
        <taxon>Lophotrochozoa</taxon>
        <taxon>Mollusca</taxon>
        <taxon>Gastropoda</taxon>
        <taxon>Heterobranchia</taxon>
        <taxon>Euthyneura</taxon>
        <taxon>Panpulmonata</taxon>
        <taxon>Sacoglossa</taxon>
        <taxon>Placobranchoidea</taxon>
        <taxon>Plakobranchidae</taxon>
        <taxon>Elysia</taxon>
    </lineage>
</organism>
<dbReference type="Pfam" id="PF03915">
    <property type="entry name" value="AIP3"/>
    <property type="match status" value="1"/>
</dbReference>
<proteinExistence type="predicted"/>
<evidence type="ECO:0000256" key="3">
    <source>
        <dbReference type="ARBA" id="ARBA00022771"/>
    </source>
</evidence>
<name>A0AAE0Y8S6_9GAST</name>
<dbReference type="InterPro" id="IPR017907">
    <property type="entry name" value="Znf_RING_CS"/>
</dbReference>
<dbReference type="AlphaFoldDB" id="A0AAE0Y8S6"/>
<evidence type="ECO:0000259" key="8">
    <source>
        <dbReference type="PROSITE" id="PS50119"/>
    </source>
</evidence>
<dbReference type="CDD" id="cd19814">
    <property type="entry name" value="Bbox1_RNF207-like"/>
    <property type="match status" value="1"/>
</dbReference>
<keyword evidence="10" id="KW-1185">Reference proteome</keyword>
<gene>
    <name evidence="9" type="ORF">RRG08_016436</name>
</gene>
<dbReference type="InterPro" id="IPR022782">
    <property type="entry name" value="AIP3-like_C"/>
</dbReference>
<dbReference type="PROSITE" id="PS50089">
    <property type="entry name" value="ZF_RING_2"/>
    <property type="match status" value="1"/>
</dbReference>
<protein>
    <recommendedName>
        <fullName evidence="1">RING finger protein 207</fullName>
    </recommendedName>
</protein>
<dbReference type="Pfam" id="PF00097">
    <property type="entry name" value="zf-C3HC4"/>
    <property type="match status" value="1"/>
</dbReference>
<dbReference type="Gene3D" id="3.30.40.10">
    <property type="entry name" value="Zinc/RING finger domain, C3HC4 (zinc finger)"/>
    <property type="match status" value="1"/>
</dbReference>
<dbReference type="SMART" id="SM00184">
    <property type="entry name" value="RING"/>
    <property type="match status" value="1"/>
</dbReference>
<dbReference type="InterPro" id="IPR000315">
    <property type="entry name" value="Znf_B-box"/>
</dbReference>
<dbReference type="SMART" id="SM00336">
    <property type="entry name" value="BBOX"/>
    <property type="match status" value="1"/>
</dbReference>
<dbReference type="Gene3D" id="1.20.58.1540">
    <property type="entry name" value="Actin interacting protein 3, C-terminal domain"/>
    <property type="match status" value="1"/>
</dbReference>
<evidence type="ECO:0000256" key="6">
    <source>
        <dbReference type="SAM" id="MobiDB-lite"/>
    </source>
</evidence>
<reference evidence="9" key="1">
    <citation type="journal article" date="2023" name="G3 (Bethesda)">
        <title>A reference genome for the long-term kleptoplast-retaining sea slug Elysia crispata morphotype clarki.</title>
        <authorList>
            <person name="Eastman K.E."/>
            <person name="Pendleton A.L."/>
            <person name="Shaikh M.A."/>
            <person name="Suttiyut T."/>
            <person name="Ogas R."/>
            <person name="Tomko P."/>
            <person name="Gavelis G."/>
            <person name="Widhalm J.R."/>
            <person name="Wisecaver J.H."/>
        </authorList>
    </citation>
    <scope>NUCLEOTIDE SEQUENCE</scope>
    <source>
        <strain evidence="9">ECLA1</strain>
    </source>
</reference>
<dbReference type="InterPro" id="IPR039320">
    <property type="entry name" value="RNF207"/>
</dbReference>
<feature type="domain" description="B box-type" evidence="8">
    <location>
        <begin position="92"/>
        <end position="139"/>
    </location>
</feature>
<evidence type="ECO:0000256" key="5">
    <source>
        <dbReference type="PROSITE-ProRule" id="PRU00024"/>
    </source>
</evidence>
<dbReference type="PANTHER" id="PTHR22635:SF0">
    <property type="entry name" value="RING FINGER PROTEIN 207"/>
    <property type="match status" value="1"/>
</dbReference>
<dbReference type="InterPro" id="IPR018957">
    <property type="entry name" value="Znf_C3HC4_RING-type"/>
</dbReference>
<keyword evidence="2" id="KW-0479">Metal-binding</keyword>